<evidence type="ECO:0000256" key="1">
    <source>
        <dbReference type="ARBA" id="ARBA00004651"/>
    </source>
</evidence>
<evidence type="ECO:0000256" key="2">
    <source>
        <dbReference type="ARBA" id="ARBA00007935"/>
    </source>
</evidence>
<evidence type="ECO:0000256" key="6">
    <source>
        <dbReference type="ARBA" id="ARBA00022989"/>
    </source>
</evidence>
<keyword evidence="5 9" id="KW-0812">Transmembrane</keyword>
<keyword evidence="3" id="KW-0813">Transport</keyword>
<feature type="transmembrane region" description="Helical" evidence="9">
    <location>
        <begin position="181"/>
        <end position="202"/>
    </location>
</feature>
<name>A0ABQ2LRE0_9MICC</name>
<dbReference type="InterPro" id="IPR000522">
    <property type="entry name" value="ABC_transptr_permease_BtuC"/>
</dbReference>
<comment type="similarity">
    <text evidence="2">Belongs to the binding-protein-dependent transport system permease family. FecCD subfamily.</text>
</comment>
<feature type="compositionally biased region" description="Basic and acidic residues" evidence="8">
    <location>
        <begin position="1"/>
        <end position="11"/>
    </location>
</feature>
<evidence type="ECO:0008006" key="12">
    <source>
        <dbReference type="Google" id="ProtNLM"/>
    </source>
</evidence>
<dbReference type="Gene3D" id="1.10.3470.10">
    <property type="entry name" value="ABC transporter involved in vitamin B12 uptake, BtuC"/>
    <property type="match status" value="1"/>
</dbReference>
<accession>A0ABQ2LRE0</accession>
<dbReference type="InterPro" id="IPR037294">
    <property type="entry name" value="ABC_BtuC-like"/>
</dbReference>
<feature type="transmembrane region" description="Helical" evidence="9">
    <location>
        <begin position="297"/>
        <end position="315"/>
    </location>
</feature>
<dbReference type="PANTHER" id="PTHR30472:SF25">
    <property type="entry name" value="ABC TRANSPORTER PERMEASE PROTEIN MJ0876-RELATED"/>
    <property type="match status" value="1"/>
</dbReference>
<feature type="transmembrane region" description="Helical" evidence="9">
    <location>
        <begin position="62"/>
        <end position="83"/>
    </location>
</feature>
<keyword evidence="7 9" id="KW-0472">Membrane</keyword>
<reference evidence="11" key="1">
    <citation type="journal article" date="2019" name="Int. J. Syst. Evol. Microbiol.">
        <title>The Global Catalogue of Microorganisms (GCM) 10K type strain sequencing project: providing services to taxonomists for standard genome sequencing and annotation.</title>
        <authorList>
            <consortium name="The Broad Institute Genomics Platform"/>
            <consortium name="The Broad Institute Genome Sequencing Center for Infectious Disease"/>
            <person name="Wu L."/>
            <person name="Ma J."/>
        </authorList>
    </citation>
    <scope>NUCLEOTIDE SEQUENCE [LARGE SCALE GENOMIC DNA]</scope>
    <source>
        <strain evidence="11">CGMCC 1.7064</strain>
    </source>
</reference>
<feature type="transmembrane region" description="Helical" evidence="9">
    <location>
        <begin position="123"/>
        <end position="143"/>
    </location>
</feature>
<dbReference type="Proteomes" id="UP000642509">
    <property type="component" value="Unassembled WGS sequence"/>
</dbReference>
<evidence type="ECO:0000256" key="5">
    <source>
        <dbReference type="ARBA" id="ARBA00022692"/>
    </source>
</evidence>
<evidence type="ECO:0000256" key="9">
    <source>
        <dbReference type="SAM" id="Phobius"/>
    </source>
</evidence>
<evidence type="ECO:0000313" key="10">
    <source>
        <dbReference type="EMBL" id="GGO42276.1"/>
    </source>
</evidence>
<evidence type="ECO:0000313" key="11">
    <source>
        <dbReference type="Proteomes" id="UP000642509"/>
    </source>
</evidence>
<organism evidence="10 11">
    <name type="scientific">Citricoccus zhacaiensis</name>
    <dbReference type="NCBI Taxonomy" id="489142"/>
    <lineage>
        <taxon>Bacteria</taxon>
        <taxon>Bacillati</taxon>
        <taxon>Actinomycetota</taxon>
        <taxon>Actinomycetes</taxon>
        <taxon>Micrococcales</taxon>
        <taxon>Micrococcaceae</taxon>
        <taxon>Citricoccus</taxon>
    </lineage>
</organism>
<feature type="transmembrane region" description="Helical" evidence="9">
    <location>
        <begin position="155"/>
        <end position="175"/>
    </location>
</feature>
<feature type="transmembrane region" description="Helical" evidence="9">
    <location>
        <begin position="209"/>
        <end position="234"/>
    </location>
</feature>
<evidence type="ECO:0000256" key="3">
    <source>
        <dbReference type="ARBA" id="ARBA00022448"/>
    </source>
</evidence>
<dbReference type="Pfam" id="PF01032">
    <property type="entry name" value="FecCD"/>
    <property type="match status" value="1"/>
</dbReference>
<dbReference type="SUPFAM" id="SSF81345">
    <property type="entry name" value="ABC transporter involved in vitamin B12 uptake, BtuC"/>
    <property type="match status" value="1"/>
</dbReference>
<sequence length="400" mass="40430">MTVSETRREAAVESASPGRARSTVNATAPDGGAPTGGGHGVQSGANGFRAGRGTRPHSAARTAVTGVVLLVLLLAVLVLSAGAGQFPTAPSEVIGSIWRAVTGTSAATPDETLLDSTLWNIRFPRLLLGVIVGAALGVAGALMQGVFSNPLAEPGIIGVSSGAAVGACVVIVFGLTAAGGWVLPLAAFLGGMLVTWLVYLLATSGNRAMVLTLVLTGIAVNAVAGAIMSFLVFLGDTASREQIVFWQMGSLNGATWTAVGTAGLVFLLGVVVAMSLRSQLDLLSLGERPAQHAGVNVGRLRVVSIIAVAVLTSAAVAYAGLISFVGLVVPHALRLVIGPSHRGLIPLSALGGAMLLSLADVAARTVIPFADMPIGIFTAVVGGPVFFILLRQSLKRQGTL</sequence>
<keyword evidence="6 9" id="KW-1133">Transmembrane helix</keyword>
<dbReference type="CDD" id="cd06550">
    <property type="entry name" value="TM_ABC_iron-siderophores_like"/>
    <property type="match status" value="1"/>
</dbReference>
<dbReference type="PANTHER" id="PTHR30472">
    <property type="entry name" value="FERRIC ENTEROBACTIN TRANSPORT SYSTEM PERMEASE PROTEIN"/>
    <property type="match status" value="1"/>
</dbReference>
<evidence type="ECO:0000256" key="8">
    <source>
        <dbReference type="SAM" id="MobiDB-lite"/>
    </source>
</evidence>
<keyword evidence="4" id="KW-1003">Cell membrane</keyword>
<protein>
    <recommendedName>
        <fullName evidence="12">Iron ABC transporter permease</fullName>
    </recommendedName>
</protein>
<dbReference type="RefSeq" id="WP_229672209.1">
    <property type="nucleotide sequence ID" value="NZ_BAAAOU010000001.1"/>
</dbReference>
<feature type="transmembrane region" description="Helical" evidence="9">
    <location>
        <begin position="372"/>
        <end position="390"/>
    </location>
</feature>
<feature type="transmembrane region" description="Helical" evidence="9">
    <location>
        <begin position="254"/>
        <end position="276"/>
    </location>
</feature>
<comment type="subcellular location">
    <subcellularLocation>
        <location evidence="1">Cell membrane</location>
        <topology evidence="1">Multi-pass membrane protein</topology>
    </subcellularLocation>
</comment>
<feature type="region of interest" description="Disordered" evidence="8">
    <location>
        <begin position="1"/>
        <end position="55"/>
    </location>
</feature>
<comment type="caution">
    <text evidence="10">The sequence shown here is derived from an EMBL/GenBank/DDBJ whole genome shotgun (WGS) entry which is preliminary data.</text>
</comment>
<evidence type="ECO:0000256" key="7">
    <source>
        <dbReference type="ARBA" id="ARBA00023136"/>
    </source>
</evidence>
<proteinExistence type="inferred from homology"/>
<keyword evidence="11" id="KW-1185">Reference proteome</keyword>
<gene>
    <name evidence="10" type="ORF">GCM10010977_07670</name>
</gene>
<dbReference type="EMBL" id="BMLQ01000002">
    <property type="protein sequence ID" value="GGO42276.1"/>
    <property type="molecule type" value="Genomic_DNA"/>
</dbReference>
<evidence type="ECO:0000256" key="4">
    <source>
        <dbReference type="ARBA" id="ARBA00022475"/>
    </source>
</evidence>